<accession>A0AAV1WPQ3</accession>
<keyword evidence="8" id="KW-1185">Reference proteome</keyword>
<evidence type="ECO:0000256" key="3">
    <source>
        <dbReference type="ARBA" id="ARBA00023163"/>
    </source>
</evidence>
<dbReference type="GO" id="GO:0003700">
    <property type="term" value="F:DNA-binding transcription factor activity"/>
    <property type="evidence" value="ECO:0007669"/>
    <property type="project" value="InterPro"/>
</dbReference>
<dbReference type="AlphaFoldDB" id="A0AAV1WPQ3"/>
<evidence type="ECO:0000313" key="8">
    <source>
        <dbReference type="Proteomes" id="UP001497480"/>
    </source>
</evidence>
<evidence type="ECO:0000256" key="5">
    <source>
        <dbReference type="SAM" id="Coils"/>
    </source>
</evidence>
<keyword evidence="5" id="KW-0175">Coiled coil</keyword>
<dbReference type="InterPro" id="IPR009057">
    <property type="entry name" value="Homeodomain-like_sf"/>
</dbReference>
<dbReference type="PANTHER" id="PTHR31499:SF48">
    <property type="entry name" value="MYB-LIKE TRANSCRIPTION FACTOR FAMILY PROTEIN"/>
    <property type="match status" value="1"/>
</dbReference>
<organism evidence="7 8">
    <name type="scientific">Lupinus luteus</name>
    <name type="common">European yellow lupine</name>
    <dbReference type="NCBI Taxonomy" id="3873"/>
    <lineage>
        <taxon>Eukaryota</taxon>
        <taxon>Viridiplantae</taxon>
        <taxon>Streptophyta</taxon>
        <taxon>Embryophyta</taxon>
        <taxon>Tracheophyta</taxon>
        <taxon>Spermatophyta</taxon>
        <taxon>Magnoliopsida</taxon>
        <taxon>eudicotyledons</taxon>
        <taxon>Gunneridae</taxon>
        <taxon>Pentapetalae</taxon>
        <taxon>rosids</taxon>
        <taxon>fabids</taxon>
        <taxon>Fabales</taxon>
        <taxon>Fabaceae</taxon>
        <taxon>Papilionoideae</taxon>
        <taxon>50 kb inversion clade</taxon>
        <taxon>genistoids sensu lato</taxon>
        <taxon>core genistoids</taxon>
        <taxon>Genisteae</taxon>
        <taxon>Lupinus</taxon>
    </lineage>
</organism>
<proteinExistence type="predicted"/>
<dbReference type="InterPro" id="IPR046955">
    <property type="entry name" value="PHR1-like"/>
</dbReference>
<dbReference type="PANTHER" id="PTHR31499">
    <property type="entry name" value="MYB FAMILY TRANSCRIPTION FACTOR PHL11"/>
    <property type="match status" value="1"/>
</dbReference>
<evidence type="ECO:0000313" key="7">
    <source>
        <dbReference type="EMBL" id="CAL0311056.1"/>
    </source>
</evidence>
<evidence type="ECO:0000256" key="6">
    <source>
        <dbReference type="SAM" id="MobiDB-lite"/>
    </source>
</evidence>
<dbReference type="EMBL" id="CAXHTB010000008">
    <property type="protein sequence ID" value="CAL0311056.1"/>
    <property type="molecule type" value="Genomic_DNA"/>
</dbReference>
<feature type="region of interest" description="Disordered" evidence="6">
    <location>
        <begin position="157"/>
        <end position="186"/>
    </location>
</feature>
<evidence type="ECO:0000256" key="1">
    <source>
        <dbReference type="ARBA" id="ARBA00004123"/>
    </source>
</evidence>
<feature type="coiled-coil region" evidence="5">
    <location>
        <begin position="260"/>
        <end position="312"/>
    </location>
</feature>
<sequence>MSFEPIKSPFNIVNNPLQKPPRFCLSSTKNLVNFQAQQYDQINVPGWCFEFPNTTSETYTPMMFSQQACGDNFTNTTKQDPPLSQITSSLHSVAESFLSSSVDSHSSQKDGDFGSYAEKYSDFQPENISFYEHFPQENDKLLRNDGVTDKKSIEISFQQNQLSSSTKPEKQHPQPSPSRRATTSKRRIRWTIDLHESFMITVNSLGGPEKAKPRAILEEMVKSNNLLSISNIKSHLQKCRTTINIHKEERSEEGHRTKGVIELQDKIHKQIEDSQKLQLEIGKSIHQQLEMQRNLQVLIQQQRKQLKILLNNQKERNRLEKILDTELDMTDSE</sequence>
<keyword evidence="2" id="KW-0805">Transcription regulation</keyword>
<dbReference type="GO" id="GO:0003677">
    <property type="term" value="F:DNA binding"/>
    <property type="evidence" value="ECO:0007669"/>
    <property type="project" value="InterPro"/>
</dbReference>
<dbReference type="Proteomes" id="UP001497480">
    <property type="component" value="Unassembled WGS sequence"/>
</dbReference>
<dbReference type="Gene3D" id="1.10.10.60">
    <property type="entry name" value="Homeodomain-like"/>
    <property type="match status" value="1"/>
</dbReference>
<dbReference type="NCBIfam" id="TIGR01557">
    <property type="entry name" value="myb_SHAQKYF"/>
    <property type="match status" value="1"/>
</dbReference>
<protein>
    <submittedName>
        <fullName evidence="7">Uncharacterized protein</fullName>
    </submittedName>
</protein>
<dbReference type="InterPro" id="IPR006447">
    <property type="entry name" value="Myb_dom_plants"/>
</dbReference>
<reference evidence="7 8" key="1">
    <citation type="submission" date="2024-03" db="EMBL/GenBank/DDBJ databases">
        <authorList>
            <person name="Martinez-Hernandez J."/>
        </authorList>
    </citation>
    <scope>NUCLEOTIDE SEQUENCE [LARGE SCALE GENOMIC DNA]</scope>
</reference>
<keyword evidence="3" id="KW-0804">Transcription</keyword>
<name>A0AAV1WPQ3_LUPLU</name>
<evidence type="ECO:0000256" key="4">
    <source>
        <dbReference type="ARBA" id="ARBA00023242"/>
    </source>
</evidence>
<gene>
    <name evidence="7" type="ORF">LLUT_LOCUS12116</name>
</gene>
<dbReference type="GO" id="GO:0005634">
    <property type="term" value="C:nucleus"/>
    <property type="evidence" value="ECO:0007669"/>
    <property type="project" value="UniProtKB-SubCell"/>
</dbReference>
<comment type="subcellular location">
    <subcellularLocation>
        <location evidence="1">Nucleus</location>
    </subcellularLocation>
</comment>
<feature type="compositionally biased region" description="Polar residues" evidence="6">
    <location>
        <begin position="157"/>
        <end position="166"/>
    </location>
</feature>
<dbReference type="SUPFAM" id="SSF46689">
    <property type="entry name" value="Homeodomain-like"/>
    <property type="match status" value="1"/>
</dbReference>
<keyword evidence="4" id="KW-0539">Nucleus</keyword>
<evidence type="ECO:0000256" key="2">
    <source>
        <dbReference type="ARBA" id="ARBA00023015"/>
    </source>
</evidence>
<comment type="caution">
    <text evidence="7">The sequence shown here is derived from an EMBL/GenBank/DDBJ whole genome shotgun (WGS) entry which is preliminary data.</text>
</comment>